<feature type="transmembrane region" description="Helical" evidence="1">
    <location>
        <begin position="174"/>
        <end position="193"/>
    </location>
</feature>
<dbReference type="InterPro" id="IPR050445">
    <property type="entry name" value="Bact_polysacc_biosynth/exp"/>
</dbReference>
<keyword evidence="1" id="KW-0812">Transmembrane</keyword>
<dbReference type="EMBL" id="JAUSUO010000009">
    <property type="protein sequence ID" value="MDQ0344452.1"/>
    <property type="molecule type" value="Genomic_DNA"/>
</dbReference>
<proteinExistence type="predicted"/>
<sequence length="246" mass="27395">MNRLNQMYNGEQVIVKEINLKEVYKVILKRWWVVLLLAVITTIAGWIYSQQNKTIPLYETSANIIINANAEYRKTLQVIIKDTIVLEKVIKELGLERSPSSLASQITVSSIDSSQVVSISVVDSNPQRAVNIANTTATVFIDTVPKIIDLEEVKFLSEAKLNETPITVDNGNKIIIAAFILGILVGLGLIFLIDSLDDSIKSEREIETILGVHVLGSISTMNKKNLQKRKSKRSEFTIRGETIGSK</sequence>
<protein>
    <submittedName>
        <fullName evidence="2">Capsular polysaccharide biosynthesis protein</fullName>
    </submittedName>
</protein>
<dbReference type="PANTHER" id="PTHR32309:SF13">
    <property type="entry name" value="FERRIC ENTEROBACTIN TRANSPORT PROTEIN FEPE"/>
    <property type="match status" value="1"/>
</dbReference>
<keyword evidence="1" id="KW-1133">Transmembrane helix</keyword>
<dbReference type="RefSeq" id="WP_244682711.1">
    <property type="nucleotide sequence ID" value="NZ_JALIRM010000012.1"/>
</dbReference>
<feature type="transmembrane region" description="Helical" evidence="1">
    <location>
        <begin position="31"/>
        <end position="49"/>
    </location>
</feature>
<evidence type="ECO:0000313" key="3">
    <source>
        <dbReference type="Proteomes" id="UP001232343"/>
    </source>
</evidence>
<reference evidence="2 3" key="1">
    <citation type="submission" date="2023-07" db="EMBL/GenBank/DDBJ databases">
        <title>Genomic Encyclopedia of Type Strains, Phase IV (KMG-IV): sequencing the most valuable type-strain genomes for metagenomic binning, comparative biology and taxonomic classification.</title>
        <authorList>
            <person name="Goeker M."/>
        </authorList>
    </citation>
    <scope>NUCLEOTIDE SEQUENCE [LARGE SCALE GENOMIC DNA]</scope>
    <source>
        <strain evidence="2 3">DSM 27848</strain>
    </source>
</reference>
<dbReference type="PANTHER" id="PTHR32309">
    <property type="entry name" value="TYROSINE-PROTEIN KINASE"/>
    <property type="match status" value="1"/>
</dbReference>
<organism evidence="2 3">
    <name type="scientific">Lederbergia wuyishanensis</name>
    <dbReference type="NCBI Taxonomy" id="1347903"/>
    <lineage>
        <taxon>Bacteria</taxon>
        <taxon>Bacillati</taxon>
        <taxon>Bacillota</taxon>
        <taxon>Bacilli</taxon>
        <taxon>Bacillales</taxon>
        <taxon>Bacillaceae</taxon>
        <taxon>Lederbergia</taxon>
    </lineage>
</organism>
<dbReference type="Proteomes" id="UP001232343">
    <property type="component" value="Unassembled WGS sequence"/>
</dbReference>
<keyword evidence="3" id="KW-1185">Reference proteome</keyword>
<gene>
    <name evidence="2" type="ORF">J2S14_003295</name>
</gene>
<name>A0ABU0D7S0_9BACI</name>
<keyword evidence="1" id="KW-0472">Membrane</keyword>
<accession>A0ABU0D7S0</accession>
<evidence type="ECO:0000313" key="2">
    <source>
        <dbReference type="EMBL" id="MDQ0344452.1"/>
    </source>
</evidence>
<evidence type="ECO:0000256" key="1">
    <source>
        <dbReference type="SAM" id="Phobius"/>
    </source>
</evidence>
<comment type="caution">
    <text evidence="2">The sequence shown here is derived from an EMBL/GenBank/DDBJ whole genome shotgun (WGS) entry which is preliminary data.</text>
</comment>